<dbReference type="PROSITE" id="PS00798">
    <property type="entry name" value="ALDOKETO_REDUCTASE_1"/>
    <property type="match status" value="1"/>
</dbReference>
<dbReference type="PRINTS" id="PR00069">
    <property type="entry name" value="ALDKETRDTASE"/>
</dbReference>
<dbReference type="RefSeq" id="WP_108568502.1">
    <property type="nucleotide sequence ID" value="NZ_CP031769.1"/>
</dbReference>
<keyword evidence="2" id="KW-0521">NADP</keyword>
<evidence type="ECO:0000256" key="6">
    <source>
        <dbReference type="PIRSR" id="PIRSR000097-3"/>
    </source>
</evidence>
<dbReference type="PANTHER" id="PTHR43827:SF3">
    <property type="entry name" value="NADP-DEPENDENT OXIDOREDUCTASE DOMAIN-CONTAINING PROTEIN"/>
    <property type="match status" value="1"/>
</dbReference>
<dbReference type="InterPro" id="IPR023210">
    <property type="entry name" value="NADP_OxRdtase_dom"/>
</dbReference>
<proteinExistence type="inferred from homology"/>
<dbReference type="NCBIfam" id="NF008377">
    <property type="entry name" value="PRK11172.1"/>
    <property type="match status" value="1"/>
</dbReference>
<dbReference type="PROSITE" id="PS00062">
    <property type="entry name" value="ALDOKETO_REDUCTASE_2"/>
    <property type="match status" value="1"/>
</dbReference>
<dbReference type="InterPro" id="IPR020471">
    <property type="entry name" value="AKR"/>
</dbReference>
<evidence type="ECO:0000259" key="7">
    <source>
        <dbReference type="Pfam" id="PF00248"/>
    </source>
</evidence>
<dbReference type="InterPro" id="IPR018170">
    <property type="entry name" value="Aldo/ket_reductase_CS"/>
</dbReference>
<dbReference type="AlphaFoldDB" id="A0A346NKJ0"/>
<evidence type="ECO:0000256" key="1">
    <source>
        <dbReference type="ARBA" id="ARBA00007905"/>
    </source>
</evidence>
<feature type="site" description="Lowers pKa of active site Tyr" evidence="6">
    <location>
        <position position="65"/>
    </location>
</feature>
<sequence>MENMPQTGIGTFRLEDDTARQSVLDALEIGFRHIDTAQIYGNEEQVGDAIQTNGIAREDFFLTTKVWYERFGNDSFIPSVHESLAKLKTDHVDLLLIHWPSPDDKVPMEQYLKSLAQAKADGLTRHIGVSNFTIEQMEKAVEILGEGEIYTNQIELHPFMQNRKVAERAEELGMKVTAYMPFAVGKVMKSETLDTIAQQHGASAAQVTLAWIKEKGYYTIPSSTNAEHLKDNFEFDKVKLTAEDLELIDNLDNGDRIVDPDFGPKWD</sequence>
<accession>A0A346NKJ0</accession>
<feature type="active site" description="Proton donor" evidence="4">
    <location>
        <position position="40"/>
    </location>
</feature>
<dbReference type="Proteomes" id="UP000262073">
    <property type="component" value="Chromosome"/>
</dbReference>
<evidence type="ECO:0000313" key="9">
    <source>
        <dbReference type="Proteomes" id="UP000262073"/>
    </source>
</evidence>
<protein>
    <submittedName>
        <fullName evidence="8">2,5-didehydrogluconate reductase DkgB</fullName>
        <ecNumber evidence="8">1.1.1.346</ecNumber>
    </submittedName>
</protein>
<gene>
    <name evidence="8" type="primary">dkgB</name>
    <name evidence="8" type="ORF">D0Y50_06460</name>
</gene>
<keyword evidence="9" id="KW-1185">Reference proteome</keyword>
<dbReference type="GO" id="GO:0051596">
    <property type="term" value="P:methylglyoxal catabolic process"/>
    <property type="evidence" value="ECO:0007669"/>
    <property type="project" value="TreeGrafter"/>
</dbReference>
<dbReference type="Pfam" id="PF00248">
    <property type="entry name" value="Aldo_ket_red"/>
    <property type="match status" value="1"/>
</dbReference>
<evidence type="ECO:0000256" key="4">
    <source>
        <dbReference type="PIRSR" id="PIRSR000097-1"/>
    </source>
</evidence>
<dbReference type="PANTHER" id="PTHR43827">
    <property type="entry name" value="2,5-DIKETO-D-GLUCONIC ACID REDUCTASE"/>
    <property type="match status" value="1"/>
</dbReference>
<evidence type="ECO:0000256" key="5">
    <source>
        <dbReference type="PIRSR" id="PIRSR000097-2"/>
    </source>
</evidence>
<dbReference type="KEGG" id="salm:D0Y50_06460"/>
<dbReference type="OrthoDB" id="9804790at2"/>
<dbReference type="SUPFAM" id="SSF51430">
    <property type="entry name" value="NAD(P)-linked oxidoreductase"/>
    <property type="match status" value="1"/>
</dbReference>
<name>A0A346NKJ0_9ALTE</name>
<dbReference type="GO" id="GO:1990002">
    <property type="term" value="F:methylglyoxal reductase (NADPH) (acetol producing) activity"/>
    <property type="evidence" value="ECO:0007669"/>
    <property type="project" value="TreeGrafter"/>
</dbReference>
<comment type="similarity">
    <text evidence="1">Belongs to the aldo/keto reductase family.</text>
</comment>
<reference evidence="8 9" key="1">
    <citation type="submission" date="2018-08" db="EMBL/GenBank/DDBJ databases">
        <title>Salinimonas sediminis sp. nov., a piezophilic bacterium isolated from a deep-sea sediment sample from the New Britain Trench.</title>
        <authorList>
            <person name="Cao J."/>
        </authorList>
    </citation>
    <scope>NUCLEOTIDE SEQUENCE [LARGE SCALE GENOMIC DNA]</scope>
    <source>
        <strain evidence="8 9">N102</strain>
    </source>
</reference>
<dbReference type="EC" id="1.1.1.346" evidence="8"/>
<evidence type="ECO:0000256" key="2">
    <source>
        <dbReference type="ARBA" id="ARBA00022857"/>
    </source>
</evidence>
<organism evidence="8 9">
    <name type="scientific">Salinimonas sediminis</name>
    <dbReference type="NCBI Taxonomy" id="2303538"/>
    <lineage>
        <taxon>Bacteria</taxon>
        <taxon>Pseudomonadati</taxon>
        <taxon>Pseudomonadota</taxon>
        <taxon>Gammaproteobacteria</taxon>
        <taxon>Alteromonadales</taxon>
        <taxon>Alteromonadaceae</taxon>
        <taxon>Alteromonas/Salinimonas group</taxon>
        <taxon>Salinimonas</taxon>
    </lineage>
</organism>
<feature type="domain" description="NADP-dependent oxidoreductase" evidence="7">
    <location>
        <begin position="10"/>
        <end position="252"/>
    </location>
</feature>
<dbReference type="Gene3D" id="3.20.20.100">
    <property type="entry name" value="NADP-dependent oxidoreductase domain"/>
    <property type="match status" value="1"/>
</dbReference>
<evidence type="ECO:0000313" key="8">
    <source>
        <dbReference type="EMBL" id="AXR06047.1"/>
    </source>
</evidence>
<evidence type="ECO:0000256" key="3">
    <source>
        <dbReference type="ARBA" id="ARBA00023002"/>
    </source>
</evidence>
<dbReference type="InterPro" id="IPR036812">
    <property type="entry name" value="NAD(P)_OxRdtase_dom_sf"/>
</dbReference>
<keyword evidence="3 8" id="KW-0560">Oxidoreductase</keyword>
<feature type="binding site" evidence="5">
    <location>
        <position position="98"/>
    </location>
    <ligand>
        <name>substrate</name>
    </ligand>
</feature>
<dbReference type="PIRSF" id="PIRSF000097">
    <property type="entry name" value="AKR"/>
    <property type="match status" value="1"/>
</dbReference>
<dbReference type="EMBL" id="CP031769">
    <property type="protein sequence ID" value="AXR06047.1"/>
    <property type="molecule type" value="Genomic_DNA"/>
</dbReference>